<dbReference type="SUPFAM" id="SSF56747">
    <property type="entry name" value="Prim-pol domain"/>
    <property type="match status" value="1"/>
</dbReference>
<evidence type="ECO:0000256" key="1">
    <source>
        <dbReference type="SAM" id="MobiDB-lite"/>
    </source>
</evidence>
<comment type="caution">
    <text evidence="3">The sequence shown here is derived from an EMBL/GenBank/DDBJ whole genome shotgun (WGS) entry which is preliminary data.</text>
</comment>
<keyword evidence="4" id="KW-1185">Reference proteome</keyword>
<name>A0A2T8HNJ3_9SPHI</name>
<dbReference type="InterPro" id="IPR027417">
    <property type="entry name" value="P-loop_NTPase"/>
</dbReference>
<evidence type="ECO:0000259" key="2">
    <source>
        <dbReference type="Pfam" id="PF09250"/>
    </source>
</evidence>
<dbReference type="OrthoDB" id="611079at2"/>
<dbReference type="InterPro" id="IPR015330">
    <property type="entry name" value="DNA_primase/pol_bifunc_N"/>
</dbReference>
<dbReference type="Pfam" id="PF09250">
    <property type="entry name" value="Prim-Pol"/>
    <property type="match status" value="1"/>
</dbReference>
<protein>
    <recommendedName>
        <fullName evidence="2">DNA primase/polymerase bifunctional N-terminal domain-containing protein</fullName>
    </recommendedName>
</protein>
<dbReference type="Proteomes" id="UP000245627">
    <property type="component" value="Unassembled WGS sequence"/>
</dbReference>
<dbReference type="EMBL" id="QDKG01000001">
    <property type="protein sequence ID" value="PVH26980.1"/>
    <property type="molecule type" value="Genomic_DNA"/>
</dbReference>
<reference evidence="3 4" key="1">
    <citation type="submission" date="2018-04" db="EMBL/GenBank/DDBJ databases">
        <title>Sphingobacterium cortibacter sp. nov.</title>
        <authorList>
            <person name="Li Y."/>
        </authorList>
    </citation>
    <scope>NUCLEOTIDE SEQUENCE [LARGE SCALE GENOMIC DNA]</scope>
    <source>
        <strain evidence="3 4">2c-3</strain>
    </source>
</reference>
<dbReference type="RefSeq" id="WP_116774835.1">
    <property type="nucleotide sequence ID" value="NZ_QDKG01000001.1"/>
</dbReference>
<sequence>MAVALANIWAEILPLIKDGVSLIAVREKEEKGRPAKTPYGYWTEFQSRRADESELWQIMESHDTNAVAAVCGAISGNLECIDIDSKYYPGIDAQLLADMNKFYPHLYTRLRVHRTPSGGYHILYRIQDHLPEGNQKLAGRPTSEAEQQAQRDRGVKRPSKNVNFLETRGEGGYFLYPPSMGYSVHQNNPIPIISWEERCSLINLCRTYDEVVRVAPSPKPTQAQESYYTTNPFEDYNFRCDPLELMQSQGWSFLRENAKFIWFTRPDKTEGVSASWNKEKRVFYVFTTSTDLEATRGYNPATLLAEFTFDGDKKQAFRWLIDQGYGKVKRAVEQSIIKKAAINGTAAVPANFSKEAQEEFQRLQVQYQQQHPHGIFWEYDDKGKFVISRQDFLHVAHQLGFRLYKNEAVQINGSFVMRITLIEFFGMMKDYIQEEEADVYKDICNAYEKFIQASGKFILDSRLEKFEDTDCVQDSSDVCYKFYNNVAVRITATGIKAIEYDKIDGFIWADKMLSRNYQSQSDAATEDLYERYLKNATGPDEKGNVKDYVKNVIGFLCHDYNSPISLYAIILTEMVNDPREGGGSGKNIFVNLLKNFIGVSTASGAMIKWDDKFYAVWNDSSRIYFIPDIPKKINWEFIKSTIEDPYINKKYKGEYSVNIQDSPKVVFNTNYSYEDSDGGLKRRFRPVEFTDYYTVRGGVDVVHGKLFPEGFTKEEWKGFDDFVLRCIQFHLQQGCKIDLADLSDNGWEKKFNIQYGEKTLEFISDNIQTWLASDYVEVSNFQKSYDDYVATELKEKYKLSQRTLNNAVRDFCERYELSFGQSVVKKVAHSSRRVHVFEGEYIADQDIEREEYPF</sequence>
<dbReference type="Gene3D" id="3.40.50.300">
    <property type="entry name" value="P-loop containing nucleotide triphosphate hydrolases"/>
    <property type="match status" value="1"/>
</dbReference>
<accession>A0A2T8HNJ3</accession>
<dbReference type="AlphaFoldDB" id="A0A2T8HNJ3"/>
<evidence type="ECO:0000313" key="4">
    <source>
        <dbReference type="Proteomes" id="UP000245627"/>
    </source>
</evidence>
<feature type="domain" description="DNA primase/polymerase bifunctional N-terminal" evidence="2">
    <location>
        <begin position="15"/>
        <end position="181"/>
    </location>
</feature>
<feature type="region of interest" description="Disordered" evidence="1">
    <location>
        <begin position="133"/>
        <end position="160"/>
    </location>
</feature>
<organism evidence="3 4">
    <name type="scientific">Sphingobacterium corticibacter</name>
    <dbReference type="NCBI Taxonomy" id="2171749"/>
    <lineage>
        <taxon>Bacteria</taxon>
        <taxon>Pseudomonadati</taxon>
        <taxon>Bacteroidota</taxon>
        <taxon>Sphingobacteriia</taxon>
        <taxon>Sphingobacteriales</taxon>
        <taxon>Sphingobacteriaceae</taxon>
        <taxon>Sphingobacterium</taxon>
    </lineage>
</organism>
<proteinExistence type="predicted"/>
<evidence type="ECO:0000313" key="3">
    <source>
        <dbReference type="EMBL" id="PVH26980.1"/>
    </source>
</evidence>
<gene>
    <name evidence="3" type="ORF">DC487_05135</name>
</gene>